<evidence type="ECO:0000256" key="1">
    <source>
        <dbReference type="ARBA" id="ARBA00023125"/>
    </source>
</evidence>
<evidence type="ECO:0000256" key="2">
    <source>
        <dbReference type="PROSITE-ProRule" id="PRU00335"/>
    </source>
</evidence>
<dbReference type="EMBL" id="CP060139">
    <property type="protein sequence ID" value="QNR24600.1"/>
    <property type="molecule type" value="Genomic_DNA"/>
</dbReference>
<dbReference type="PRINTS" id="PR00455">
    <property type="entry name" value="HTHTETR"/>
</dbReference>
<evidence type="ECO:0000313" key="4">
    <source>
        <dbReference type="EMBL" id="QNR24600.1"/>
    </source>
</evidence>
<gene>
    <name evidence="4" type="ORF">H4K34_01795</name>
</gene>
<dbReference type="InterPro" id="IPR023772">
    <property type="entry name" value="DNA-bd_HTH_TetR-type_CS"/>
</dbReference>
<evidence type="ECO:0000259" key="3">
    <source>
        <dbReference type="PROSITE" id="PS50977"/>
    </source>
</evidence>
<dbReference type="InterPro" id="IPR001647">
    <property type="entry name" value="HTH_TetR"/>
</dbReference>
<dbReference type="RefSeq" id="WP_210759127.1">
    <property type="nucleotide sequence ID" value="NZ_CP060139.1"/>
</dbReference>
<proteinExistence type="predicted"/>
<keyword evidence="5" id="KW-1185">Reference proteome</keyword>
<dbReference type="Pfam" id="PF00440">
    <property type="entry name" value="TetR_N"/>
    <property type="match status" value="1"/>
</dbReference>
<dbReference type="PANTHER" id="PTHR30055">
    <property type="entry name" value="HTH-TYPE TRANSCRIPTIONAL REGULATOR RUTR"/>
    <property type="match status" value="1"/>
</dbReference>
<feature type="domain" description="HTH tetR-type" evidence="3">
    <location>
        <begin position="1"/>
        <end position="61"/>
    </location>
</feature>
<dbReference type="InterPro" id="IPR050109">
    <property type="entry name" value="HTH-type_TetR-like_transc_reg"/>
</dbReference>
<reference evidence="4 5" key="1">
    <citation type="submission" date="2020-08" db="EMBL/GenBank/DDBJ databases">
        <title>Croceimicrobium hydrocarbonivorans gen. nov., sp. nov., a novel marine bacterium isolated from a bacterial consortium that degrades polyethylene terephthalate.</title>
        <authorList>
            <person name="Liu R."/>
        </authorList>
    </citation>
    <scope>NUCLEOTIDE SEQUENCE [LARGE SCALE GENOMIC DNA]</scope>
    <source>
        <strain evidence="4 5">A20-9</strain>
    </source>
</reference>
<dbReference type="Proteomes" id="UP000516305">
    <property type="component" value="Chromosome"/>
</dbReference>
<dbReference type="Pfam" id="PF13972">
    <property type="entry name" value="TetR"/>
    <property type="match status" value="1"/>
</dbReference>
<evidence type="ECO:0000313" key="5">
    <source>
        <dbReference type="Proteomes" id="UP000516305"/>
    </source>
</evidence>
<sequence>MKTKERILAKALELFNSEGLKEVTLRKIAVALEISQGNLNYHFKTKGELIAALYFDLVAHMDREMEKIVQDQALLPLIYESSWVSMKTLYDYRFITKDLYAVLDADPELKKHYLGLQGLRKQQYMQLFSHMIQQGLMRPEEFEGEYLGLYERMNILGDNWINASILFKGKDQAVVKHYHRLLFEMVYPYLTEEGKKGYGGLMD</sequence>
<dbReference type="SUPFAM" id="SSF46689">
    <property type="entry name" value="Homeodomain-like"/>
    <property type="match status" value="1"/>
</dbReference>
<organism evidence="4 5">
    <name type="scientific">Croceimicrobium hydrocarbonivorans</name>
    <dbReference type="NCBI Taxonomy" id="2761580"/>
    <lineage>
        <taxon>Bacteria</taxon>
        <taxon>Pseudomonadati</taxon>
        <taxon>Bacteroidota</taxon>
        <taxon>Flavobacteriia</taxon>
        <taxon>Flavobacteriales</taxon>
        <taxon>Owenweeksiaceae</taxon>
        <taxon>Croceimicrobium</taxon>
    </lineage>
</organism>
<dbReference type="GO" id="GO:0003700">
    <property type="term" value="F:DNA-binding transcription factor activity"/>
    <property type="evidence" value="ECO:0007669"/>
    <property type="project" value="TreeGrafter"/>
</dbReference>
<protein>
    <submittedName>
        <fullName evidence="4">TetR family transcriptional regulator</fullName>
    </submittedName>
</protein>
<dbReference type="PANTHER" id="PTHR30055:SF223">
    <property type="entry name" value="HTH-TYPE TRANSCRIPTIONAL REGULATOR UIDR"/>
    <property type="match status" value="1"/>
</dbReference>
<dbReference type="InterPro" id="IPR009057">
    <property type="entry name" value="Homeodomain-like_sf"/>
</dbReference>
<dbReference type="PROSITE" id="PS50977">
    <property type="entry name" value="HTH_TETR_2"/>
    <property type="match status" value="1"/>
</dbReference>
<name>A0A7H0VFV2_9FLAO</name>
<accession>A0A7H0VFV2</accession>
<feature type="DNA-binding region" description="H-T-H motif" evidence="2">
    <location>
        <begin position="24"/>
        <end position="43"/>
    </location>
</feature>
<dbReference type="Gene3D" id="1.10.357.10">
    <property type="entry name" value="Tetracycline Repressor, domain 2"/>
    <property type="match status" value="1"/>
</dbReference>
<dbReference type="GO" id="GO:0000976">
    <property type="term" value="F:transcription cis-regulatory region binding"/>
    <property type="evidence" value="ECO:0007669"/>
    <property type="project" value="TreeGrafter"/>
</dbReference>
<dbReference type="AlphaFoldDB" id="A0A7H0VFV2"/>
<dbReference type="KEGG" id="chyd:H4K34_01795"/>
<dbReference type="InterPro" id="IPR025722">
    <property type="entry name" value="TetR"/>
</dbReference>
<keyword evidence="1 2" id="KW-0238">DNA-binding</keyword>
<dbReference type="PROSITE" id="PS01081">
    <property type="entry name" value="HTH_TETR_1"/>
    <property type="match status" value="1"/>
</dbReference>